<organism evidence="1">
    <name type="scientific">hydrothermal vent metagenome</name>
    <dbReference type="NCBI Taxonomy" id="652676"/>
    <lineage>
        <taxon>unclassified sequences</taxon>
        <taxon>metagenomes</taxon>
        <taxon>ecological metagenomes</taxon>
    </lineage>
</organism>
<gene>
    <name evidence="1" type="ORF">MNBD_GAMMA13-1615</name>
</gene>
<name>A0A3B0YNX4_9ZZZZ</name>
<reference evidence="1" key="1">
    <citation type="submission" date="2018-06" db="EMBL/GenBank/DDBJ databases">
        <authorList>
            <person name="Zhirakovskaya E."/>
        </authorList>
    </citation>
    <scope>NUCLEOTIDE SEQUENCE</scope>
</reference>
<dbReference type="EMBL" id="UOFK01000084">
    <property type="protein sequence ID" value="VAW76039.1"/>
    <property type="molecule type" value="Genomic_DNA"/>
</dbReference>
<sequence>MVVEFIRPAMLIFSLSSQLQPQYGQPPLAFGRINSALQV</sequence>
<evidence type="ECO:0000313" key="1">
    <source>
        <dbReference type="EMBL" id="VAW76039.1"/>
    </source>
</evidence>
<protein>
    <submittedName>
        <fullName evidence="1">Uncharacterized protein</fullName>
    </submittedName>
</protein>
<dbReference type="AlphaFoldDB" id="A0A3B0YNX4"/>
<proteinExistence type="predicted"/>
<accession>A0A3B0YNX4</accession>